<dbReference type="InParanoid" id="M4C0V2"/>
<dbReference type="Proteomes" id="UP000011713">
    <property type="component" value="Unassembled WGS sequence"/>
</dbReference>
<name>M4C0V2_HYAAE</name>
<feature type="compositionally biased region" description="Polar residues" evidence="1">
    <location>
        <begin position="47"/>
        <end position="61"/>
    </location>
</feature>
<dbReference type="HOGENOM" id="CLU_2927499_0_0_1"/>
<organism evidence="2 3">
    <name type="scientific">Hyaloperonospora arabidopsidis (strain Emoy2)</name>
    <name type="common">Downy mildew agent</name>
    <name type="synonym">Peronospora arabidopsidis</name>
    <dbReference type="NCBI Taxonomy" id="559515"/>
    <lineage>
        <taxon>Eukaryota</taxon>
        <taxon>Sar</taxon>
        <taxon>Stramenopiles</taxon>
        <taxon>Oomycota</taxon>
        <taxon>Peronosporomycetes</taxon>
        <taxon>Peronosporales</taxon>
        <taxon>Peronosporaceae</taxon>
        <taxon>Hyaloperonospora</taxon>
    </lineage>
</organism>
<proteinExistence type="predicted"/>
<protein>
    <submittedName>
        <fullName evidence="2">Uncharacterized protein</fullName>
    </submittedName>
</protein>
<feature type="region of interest" description="Disordered" evidence="1">
    <location>
        <begin position="36"/>
        <end position="61"/>
    </location>
</feature>
<reference evidence="2" key="2">
    <citation type="submission" date="2015-06" db="UniProtKB">
        <authorList>
            <consortium name="EnsemblProtists"/>
        </authorList>
    </citation>
    <scope>IDENTIFICATION</scope>
    <source>
        <strain evidence="2">Emoy2</strain>
    </source>
</reference>
<evidence type="ECO:0000313" key="3">
    <source>
        <dbReference type="Proteomes" id="UP000011713"/>
    </source>
</evidence>
<sequence>MKLRRVSDVIKSALVVAQSFVLVCQVLHPELTCNSQERPLDGCTEWKPNTHTNPRSQLTKK</sequence>
<dbReference type="EnsemblProtists" id="HpaT812656">
    <property type="protein sequence ID" value="HpaP812656"/>
    <property type="gene ID" value="HpaG812656"/>
</dbReference>
<dbReference type="EMBL" id="JH598085">
    <property type="status" value="NOT_ANNOTATED_CDS"/>
    <property type="molecule type" value="Genomic_DNA"/>
</dbReference>
<accession>M4C0V2</accession>
<evidence type="ECO:0000313" key="2">
    <source>
        <dbReference type="EnsemblProtists" id="HpaP812656"/>
    </source>
</evidence>
<reference evidence="3" key="1">
    <citation type="journal article" date="2010" name="Science">
        <title>Signatures of adaptation to obligate biotrophy in the Hyaloperonospora arabidopsidis genome.</title>
        <authorList>
            <person name="Baxter L."/>
            <person name="Tripathy S."/>
            <person name="Ishaque N."/>
            <person name="Boot N."/>
            <person name="Cabral A."/>
            <person name="Kemen E."/>
            <person name="Thines M."/>
            <person name="Ah-Fong A."/>
            <person name="Anderson R."/>
            <person name="Badejoko W."/>
            <person name="Bittner-Eddy P."/>
            <person name="Boore J.L."/>
            <person name="Chibucos M.C."/>
            <person name="Coates M."/>
            <person name="Dehal P."/>
            <person name="Delehaunty K."/>
            <person name="Dong S."/>
            <person name="Downton P."/>
            <person name="Dumas B."/>
            <person name="Fabro G."/>
            <person name="Fronick C."/>
            <person name="Fuerstenberg S.I."/>
            <person name="Fulton L."/>
            <person name="Gaulin E."/>
            <person name="Govers F."/>
            <person name="Hughes L."/>
            <person name="Humphray S."/>
            <person name="Jiang R.H."/>
            <person name="Judelson H."/>
            <person name="Kamoun S."/>
            <person name="Kyung K."/>
            <person name="Meijer H."/>
            <person name="Minx P."/>
            <person name="Morris P."/>
            <person name="Nelson J."/>
            <person name="Phuntumart V."/>
            <person name="Qutob D."/>
            <person name="Rehmany A."/>
            <person name="Rougon-Cardoso A."/>
            <person name="Ryden P."/>
            <person name="Torto-Alalibo T."/>
            <person name="Studholme D."/>
            <person name="Wang Y."/>
            <person name="Win J."/>
            <person name="Wood J."/>
            <person name="Clifton S.W."/>
            <person name="Rogers J."/>
            <person name="Van den Ackerveken G."/>
            <person name="Jones J.D."/>
            <person name="McDowell J.M."/>
            <person name="Beynon J."/>
            <person name="Tyler B.M."/>
        </authorList>
    </citation>
    <scope>NUCLEOTIDE SEQUENCE [LARGE SCALE GENOMIC DNA]</scope>
    <source>
        <strain evidence="3">Emoy2</strain>
    </source>
</reference>
<keyword evidence="3" id="KW-1185">Reference proteome</keyword>
<dbReference type="VEuPathDB" id="FungiDB:HpaG812656"/>
<dbReference type="AlphaFoldDB" id="M4C0V2"/>
<evidence type="ECO:0000256" key="1">
    <source>
        <dbReference type="SAM" id="MobiDB-lite"/>
    </source>
</evidence>